<dbReference type="Proteomes" id="UP000215335">
    <property type="component" value="Unassembled WGS sequence"/>
</dbReference>
<evidence type="ECO:0000256" key="1">
    <source>
        <dbReference type="SAM" id="MobiDB-lite"/>
    </source>
</evidence>
<feature type="signal peptide" evidence="2">
    <location>
        <begin position="1"/>
        <end position="21"/>
    </location>
</feature>
<evidence type="ECO:0000313" key="3">
    <source>
        <dbReference type="EMBL" id="OXU31755.1"/>
    </source>
</evidence>
<dbReference type="AlphaFoldDB" id="A0A232FM78"/>
<accession>A0A232FM78</accession>
<evidence type="ECO:0000313" key="4">
    <source>
        <dbReference type="Proteomes" id="UP000215335"/>
    </source>
</evidence>
<keyword evidence="4" id="KW-1185">Reference proteome</keyword>
<protein>
    <submittedName>
        <fullName evidence="3">Uncharacterized protein</fullName>
    </submittedName>
</protein>
<feature type="region of interest" description="Disordered" evidence="1">
    <location>
        <begin position="310"/>
        <end position="337"/>
    </location>
</feature>
<feature type="compositionally biased region" description="Low complexity" evidence="1">
    <location>
        <begin position="318"/>
        <end position="337"/>
    </location>
</feature>
<feature type="chain" id="PRO_5012850605" evidence="2">
    <location>
        <begin position="22"/>
        <end position="337"/>
    </location>
</feature>
<gene>
    <name evidence="3" type="ORF">TSAR_003111</name>
</gene>
<sequence length="337" mass="34787">MSLAKCLFLLAICLLFNDASAKPASIFDPFGLFETSQVASSSASSKSISTGLNLGLFGASGSYSSAVAHAHSNGRGNGAATAEALANAASDAYGTGQAQASAASSANANSEGFVRWPDSLIGGRNYGSSADAQASSQSLGGSLNFGLGEITAGITNSQASSHSHGQNFGIANAQANAKTKLELGLNLGLGNLLSGLTNQKHRLEHDTFYDDQNYASIRNSNNYANPGAYDTTYNNYSPSRPLARGSVNPYARSRPNIVVHNDSDPILMIKGSIANTITNIQSSAVANVQRIGNILTSPLRLLRPHQRLRSRSTDINDDGAIAGANANASADGEGSSK</sequence>
<comment type="caution">
    <text evidence="3">The sequence shown here is derived from an EMBL/GenBank/DDBJ whole genome shotgun (WGS) entry which is preliminary data.</text>
</comment>
<evidence type="ECO:0000256" key="2">
    <source>
        <dbReference type="SAM" id="SignalP"/>
    </source>
</evidence>
<dbReference type="EMBL" id="NNAY01000032">
    <property type="protein sequence ID" value="OXU31755.1"/>
    <property type="molecule type" value="Genomic_DNA"/>
</dbReference>
<proteinExistence type="predicted"/>
<reference evidence="3 4" key="1">
    <citation type="journal article" date="2017" name="Curr. Biol.">
        <title>The Evolution of Venom by Co-option of Single-Copy Genes.</title>
        <authorList>
            <person name="Martinson E.O."/>
            <person name="Mrinalini"/>
            <person name="Kelkar Y.D."/>
            <person name="Chang C.H."/>
            <person name="Werren J.H."/>
        </authorList>
    </citation>
    <scope>NUCLEOTIDE SEQUENCE [LARGE SCALE GENOMIC DNA]</scope>
    <source>
        <strain evidence="3 4">Alberta</strain>
        <tissue evidence="3">Whole body</tissue>
    </source>
</reference>
<keyword evidence="2" id="KW-0732">Signal</keyword>
<organism evidence="3 4">
    <name type="scientific">Trichomalopsis sarcophagae</name>
    <dbReference type="NCBI Taxonomy" id="543379"/>
    <lineage>
        <taxon>Eukaryota</taxon>
        <taxon>Metazoa</taxon>
        <taxon>Ecdysozoa</taxon>
        <taxon>Arthropoda</taxon>
        <taxon>Hexapoda</taxon>
        <taxon>Insecta</taxon>
        <taxon>Pterygota</taxon>
        <taxon>Neoptera</taxon>
        <taxon>Endopterygota</taxon>
        <taxon>Hymenoptera</taxon>
        <taxon>Apocrita</taxon>
        <taxon>Proctotrupomorpha</taxon>
        <taxon>Chalcidoidea</taxon>
        <taxon>Pteromalidae</taxon>
        <taxon>Pteromalinae</taxon>
        <taxon>Trichomalopsis</taxon>
    </lineage>
</organism>
<name>A0A232FM78_9HYME</name>